<evidence type="ECO:0000256" key="4">
    <source>
        <dbReference type="ARBA" id="ARBA00023125"/>
    </source>
</evidence>
<reference evidence="8" key="1">
    <citation type="submission" date="2016-10" db="EMBL/GenBank/DDBJ databases">
        <authorList>
            <person name="Varghese N."/>
            <person name="Submissions S."/>
        </authorList>
    </citation>
    <scope>NUCLEOTIDE SEQUENCE [LARGE SCALE GENOMIC DNA]</scope>
    <source>
        <strain evidence="8">PL19</strain>
    </source>
</reference>
<dbReference type="PANTHER" id="PTHR43133">
    <property type="entry name" value="RNA POLYMERASE ECF-TYPE SIGMA FACTO"/>
    <property type="match status" value="1"/>
</dbReference>
<evidence type="ECO:0000256" key="5">
    <source>
        <dbReference type="ARBA" id="ARBA00023163"/>
    </source>
</evidence>
<evidence type="ECO:0000256" key="3">
    <source>
        <dbReference type="ARBA" id="ARBA00023082"/>
    </source>
</evidence>
<sequence length="341" mass="35344">MTETLSIPAPAEDAAPEASEREEPAAGPSFGLTETADLPGPAAADGPAEAFDLLYARLARPLLRQTYLLTGDRALAGQAVRHAFRQAWERWPEVAVDRDPAGWVRTAAYDHALSPWHRLDPRRRAARRDGPGEHGAGKDGAESGAGKNSAESGAGKNSAESGAGKNSAESGAGKNSAESGERLPPEALLDLPPSYRRTLLLHDGLGLGVSETAAESEASTAATAARLMHAREALAEYVPGLRRVAPDRRREIIRSMLEELADAGSLPGLPSARTARDGSERTVRLRTGASFGATALVAAAALLASLAGPQAHDSARQAPQEAGTPAVSESSPGGQEDRAAG</sequence>
<feature type="region of interest" description="Disordered" evidence="6">
    <location>
        <begin position="120"/>
        <end position="189"/>
    </location>
</feature>
<dbReference type="Gene3D" id="1.10.10.10">
    <property type="entry name" value="Winged helix-like DNA-binding domain superfamily/Winged helix DNA-binding domain"/>
    <property type="match status" value="1"/>
</dbReference>
<dbReference type="Gene3D" id="1.10.1740.10">
    <property type="match status" value="1"/>
</dbReference>
<keyword evidence="3" id="KW-0731">Sigma factor</keyword>
<dbReference type="AlphaFoldDB" id="A0A1I4G6E3"/>
<evidence type="ECO:0000313" key="7">
    <source>
        <dbReference type="EMBL" id="SFL25389.1"/>
    </source>
</evidence>
<dbReference type="GO" id="GO:0000428">
    <property type="term" value="C:DNA-directed RNA polymerase complex"/>
    <property type="evidence" value="ECO:0007669"/>
    <property type="project" value="UniProtKB-KW"/>
</dbReference>
<name>A0A1I4G6E3_9ACTN</name>
<keyword evidence="4" id="KW-0238">DNA-binding</keyword>
<evidence type="ECO:0000256" key="1">
    <source>
        <dbReference type="ARBA" id="ARBA00010641"/>
    </source>
</evidence>
<feature type="region of interest" description="Disordered" evidence="6">
    <location>
        <begin position="1"/>
        <end position="44"/>
    </location>
</feature>
<dbReference type="InterPro" id="IPR013324">
    <property type="entry name" value="RNA_pol_sigma_r3/r4-like"/>
</dbReference>
<keyword evidence="7" id="KW-0240">DNA-directed RNA polymerase</keyword>
<feature type="compositionally biased region" description="Low complexity" evidence="6">
    <location>
        <begin position="8"/>
        <end position="17"/>
    </location>
</feature>
<keyword evidence="8" id="KW-1185">Reference proteome</keyword>
<comment type="similarity">
    <text evidence="1">Belongs to the sigma-70 factor family. ECF subfamily.</text>
</comment>
<feature type="compositionally biased region" description="Basic and acidic residues" evidence="6">
    <location>
        <begin position="120"/>
        <end position="141"/>
    </location>
</feature>
<dbReference type="PANTHER" id="PTHR43133:SF8">
    <property type="entry name" value="RNA POLYMERASE SIGMA FACTOR HI_1459-RELATED"/>
    <property type="match status" value="1"/>
</dbReference>
<proteinExistence type="inferred from homology"/>
<organism evidence="7 8">
    <name type="scientific">Streptomyces pini</name>
    <dbReference type="NCBI Taxonomy" id="1520580"/>
    <lineage>
        <taxon>Bacteria</taxon>
        <taxon>Bacillati</taxon>
        <taxon>Actinomycetota</taxon>
        <taxon>Actinomycetes</taxon>
        <taxon>Kitasatosporales</taxon>
        <taxon>Streptomycetaceae</taxon>
        <taxon>Streptomyces</taxon>
    </lineage>
</organism>
<dbReference type="RefSeq" id="WP_093851148.1">
    <property type="nucleotide sequence ID" value="NZ_FOSG01000015.1"/>
</dbReference>
<evidence type="ECO:0000313" key="8">
    <source>
        <dbReference type="Proteomes" id="UP000198928"/>
    </source>
</evidence>
<dbReference type="GO" id="GO:0003677">
    <property type="term" value="F:DNA binding"/>
    <property type="evidence" value="ECO:0007669"/>
    <property type="project" value="UniProtKB-KW"/>
</dbReference>
<evidence type="ECO:0000256" key="6">
    <source>
        <dbReference type="SAM" id="MobiDB-lite"/>
    </source>
</evidence>
<keyword evidence="5" id="KW-0804">Transcription</keyword>
<gene>
    <name evidence="7" type="ORF">SAMN05192584_115111</name>
</gene>
<dbReference type="GO" id="GO:0006352">
    <property type="term" value="P:DNA-templated transcription initiation"/>
    <property type="evidence" value="ECO:0007669"/>
    <property type="project" value="InterPro"/>
</dbReference>
<dbReference type="OrthoDB" id="3869980at2"/>
<dbReference type="SUPFAM" id="SSF88659">
    <property type="entry name" value="Sigma3 and sigma4 domains of RNA polymerase sigma factors"/>
    <property type="match status" value="1"/>
</dbReference>
<feature type="region of interest" description="Disordered" evidence="6">
    <location>
        <begin position="308"/>
        <end position="341"/>
    </location>
</feature>
<keyword evidence="2" id="KW-0805">Transcription regulation</keyword>
<dbReference type="Proteomes" id="UP000198928">
    <property type="component" value="Unassembled WGS sequence"/>
</dbReference>
<dbReference type="InterPro" id="IPR039425">
    <property type="entry name" value="RNA_pol_sigma-70-like"/>
</dbReference>
<accession>A0A1I4G6E3</accession>
<protein>
    <submittedName>
        <fullName evidence="7">DNA-directed RNA polymerase specialized sigma subunit, sigma24 family</fullName>
    </submittedName>
</protein>
<dbReference type="GO" id="GO:0016987">
    <property type="term" value="F:sigma factor activity"/>
    <property type="evidence" value="ECO:0007669"/>
    <property type="project" value="UniProtKB-KW"/>
</dbReference>
<dbReference type="SUPFAM" id="SSF88946">
    <property type="entry name" value="Sigma2 domain of RNA polymerase sigma factors"/>
    <property type="match status" value="1"/>
</dbReference>
<dbReference type="InterPro" id="IPR036388">
    <property type="entry name" value="WH-like_DNA-bd_sf"/>
</dbReference>
<dbReference type="EMBL" id="FOSG01000015">
    <property type="protein sequence ID" value="SFL25389.1"/>
    <property type="molecule type" value="Genomic_DNA"/>
</dbReference>
<evidence type="ECO:0000256" key="2">
    <source>
        <dbReference type="ARBA" id="ARBA00023015"/>
    </source>
</evidence>
<dbReference type="InterPro" id="IPR013325">
    <property type="entry name" value="RNA_pol_sigma_r2"/>
</dbReference>